<evidence type="ECO:0000256" key="2">
    <source>
        <dbReference type="ARBA" id="ARBA00022670"/>
    </source>
</evidence>
<dbReference type="SUPFAM" id="SSF82171">
    <property type="entry name" value="DPP6 N-terminal domain-like"/>
    <property type="match status" value="1"/>
</dbReference>
<comment type="similarity">
    <text evidence="1">Belongs to the peptidase S9C family.</text>
</comment>
<dbReference type="PANTHER" id="PTHR42776:SF27">
    <property type="entry name" value="DIPEPTIDYL PEPTIDASE FAMILY MEMBER 6"/>
    <property type="match status" value="1"/>
</dbReference>
<dbReference type="STRING" id="1126833.VN24_22225"/>
<feature type="domain" description="Peptidase S9 prolyl oligopeptidase catalytic" evidence="5">
    <location>
        <begin position="454"/>
        <end position="661"/>
    </location>
</feature>
<dbReference type="HOGENOM" id="CLU_008615_2_1_9"/>
<keyword evidence="4" id="KW-0720">Serine protease</keyword>
<accession>A0A0D5NNQ3</accession>
<evidence type="ECO:0000256" key="3">
    <source>
        <dbReference type="ARBA" id="ARBA00022801"/>
    </source>
</evidence>
<organism evidence="6 7">
    <name type="scientific">Paenibacillus beijingensis</name>
    <dbReference type="NCBI Taxonomy" id="1126833"/>
    <lineage>
        <taxon>Bacteria</taxon>
        <taxon>Bacillati</taxon>
        <taxon>Bacillota</taxon>
        <taxon>Bacilli</taxon>
        <taxon>Bacillales</taxon>
        <taxon>Paenibacillaceae</taxon>
        <taxon>Paenibacillus</taxon>
    </lineage>
</organism>
<gene>
    <name evidence="6" type="ORF">VN24_22225</name>
</gene>
<protein>
    <submittedName>
        <fullName evidence="6">Peptidase</fullName>
    </submittedName>
</protein>
<dbReference type="KEGG" id="pbj:VN24_22225"/>
<evidence type="ECO:0000256" key="4">
    <source>
        <dbReference type="ARBA" id="ARBA00022825"/>
    </source>
</evidence>
<dbReference type="InterPro" id="IPR011042">
    <property type="entry name" value="6-blade_b-propeller_TolB-like"/>
</dbReference>
<reference evidence="7" key="2">
    <citation type="submission" date="2015-03" db="EMBL/GenBank/DDBJ databases">
        <title>Genome sequence of Paenibacillus beijingensis strain DSM 24997T.</title>
        <authorList>
            <person name="Kwak Y."/>
            <person name="Shin J.-H."/>
        </authorList>
    </citation>
    <scope>NUCLEOTIDE SEQUENCE [LARGE SCALE GENOMIC DNA]</scope>
    <source>
        <strain evidence="7">DSM 24997</strain>
    </source>
</reference>
<keyword evidence="7" id="KW-1185">Reference proteome</keyword>
<dbReference type="GO" id="GO:0006508">
    <property type="term" value="P:proteolysis"/>
    <property type="evidence" value="ECO:0007669"/>
    <property type="project" value="UniProtKB-KW"/>
</dbReference>
<dbReference type="InterPro" id="IPR029058">
    <property type="entry name" value="AB_hydrolase_fold"/>
</dbReference>
<dbReference type="Pfam" id="PF07676">
    <property type="entry name" value="PD40"/>
    <property type="match status" value="3"/>
</dbReference>
<dbReference type="Pfam" id="PF00326">
    <property type="entry name" value="Peptidase_S9"/>
    <property type="match status" value="1"/>
</dbReference>
<dbReference type="PANTHER" id="PTHR42776">
    <property type="entry name" value="SERINE PEPTIDASE S9 FAMILY MEMBER"/>
    <property type="match status" value="1"/>
</dbReference>
<dbReference type="PATRIC" id="fig|1126833.4.peg.4882"/>
<dbReference type="OrthoDB" id="108903at2"/>
<keyword evidence="2" id="KW-0645">Protease</keyword>
<dbReference type="InterPro" id="IPR011659">
    <property type="entry name" value="WD40"/>
</dbReference>
<dbReference type="RefSeq" id="WP_045672210.1">
    <property type="nucleotide sequence ID" value="NZ_CP011058.1"/>
</dbReference>
<dbReference type="InterPro" id="IPR001375">
    <property type="entry name" value="Peptidase_S9_cat"/>
</dbReference>
<dbReference type="SUPFAM" id="SSF53474">
    <property type="entry name" value="alpha/beta-Hydrolases"/>
    <property type="match status" value="1"/>
</dbReference>
<keyword evidence="3" id="KW-0378">Hydrolase</keyword>
<evidence type="ECO:0000313" key="6">
    <source>
        <dbReference type="EMBL" id="AJY76785.1"/>
    </source>
</evidence>
<dbReference type="Gene3D" id="2.120.10.30">
    <property type="entry name" value="TolB, C-terminal domain"/>
    <property type="match status" value="2"/>
</dbReference>
<dbReference type="Proteomes" id="UP000032633">
    <property type="component" value="Chromosome"/>
</dbReference>
<proteinExistence type="inferred from homology"/>
<name>A0A0D5NNQ3_9BACL</name>
<evidence type="ECO:0000259" key="5">
    <source>
        <dbReference type="Pfam" id="PF00326"/>
    </source>
</evidence>
<dbReference type="AlphaFoldDB" id="A0A0D5NNQ3"/>
<dbReference type="GO" id="GO:0004252">
    <property type="term" value="F:serine-type endopeptidase activity"/>
    <property type="evidence" value="ECO:0007669"/>
    <property type="project" value="TreeGrafter"/>
</dbReference>
<reference evidence="6 7" key="1">
    <citation type="journal article" date="2015" name="J. Biotechnol.">
        <title>Complete genome sequence of Paenibacillus beijingensis 7188(T) (=DSM 24997(T)), a novel rhizobacterium from jujube garden soil.</title>
        <authorList>
            <person name="Kwak Y."/>
            <person name="Shin J.H."/>
        </authorList>
    </citation>
    <scope>NUCLEOTIDE SEQUENCE [LARGE SCALE GENOMIC DNA]</scope>
    <source>
        <strain evidence="6 7">DSM 24997</strain>
    </source>
</reference>
<evidence type="ECO:0000313" key="7">
    <source>
        <dbReference type="Proteomes" id="UP000032633"/>
    </source>
</evidence>
<dbReference type="EMBL" id="CP011058">
    <property type="protein sequence ID" value="AJY76785.1"/>
    <property type="molecule type" value="Genomic_DNA"/>
</dbReference>
<evidence type="ECO:0000256" key="1">
    <source>
        <dbReference type="ARBA" id="ARBA00010040"/>
    </source>
</evidence>
<dbReference type="FunFam" id="3.40.50.1820:FF:000028">
    <property type="entry name" value="S9 family peptidase"/>
    <property type="match status" value="1"/>
</dbReference>
<dbReference type="Gene3D" id="3.40.50.1820">
    <property type="entry name" value="alpha/beta hydrolase"/>
    <property type="match status" value="1"/>
</dbReference>
<sequence>MSAKTRLQAEDLYKLKSVVDPQVSLDGKRCLFVVTEIDEEQDTYRSNLYCAAIDPKSEPIPWTFTHDRNFSPRWSPDGRSACFISNRSGNDQLYIINHDEGEARQLTFHPSGVDSPVWSPDGTRIAFQIALGQGESLQDREERKQKQEKLVPLEVDRMKYKFDGKGLWDGRYTHIAVMDITSGDMVQITNGDYDYQLQGWSPDGQHLTIAADLSDEPDFSFVQDIWLCHLETKAITNLTHRRGIFGSAVWSPDGKKIAMIGHEKECEYATFSKIWIYDILEKKLACLTADWDVTVGDYGLGDIQQGIVKPGILWCEDSCSFYFTATNRGNVLVYRGTVEGQINPVLSGRQHVYGFSTGMKAERAVVAVSKPDFPGELFVLDTETGKLEQLTHVNEAFLEQVELTDAEPIQLQTRDDRELNGWILKPALPDEGQKVPLIVEIHGGPHLMYSNTYVHQFQLHASKGYAVLYINPRGSVGYGQKFADAARGDYGGKDYEDIMDAVDYVLDRYDFLDPARIGVTGNSYGGFMTNWMIGHTNRFKAAVTVGTVSNWISEYGVSDISYDLIETGMKASLQDFDILWEKSPLAYADRIETPLLILHGEQDLRCTIEQGEQLFIALKRQRKTVKFIRFPKSDHLFLKRGKPSLRLSYLKHLYGWFDQYL</sequence>